<dbReference type="InterPro" id="IPR037167">
    <property type="entry name" value="Peptidase_S11_C_sf"/>
</dbReference>
<dbReference type="RefSeq" id="WP_121240195.1">
    <property type="nucleotide sequence ID" value="NZ_BHVV01000002.1"/>
</dbReference>
<protein>
    <recommendedName>
        <fullName evidence="4">serine-type D-Ala-D-Ala carboxypeptidase</fullName>
        <ecNumber evidence="4">3.4.16.4</ecNumber>
    </recommendedName>
</protein>
<feature type="signal peptide" evidence="16">
    <location>
        <begin position="1"/>
        <end position="19"/>
    </location>
</feature>
<evidence type="ECO:0000256" key="15">
    <source>
        <dbReference type="RuleBase" id="RU004016"/>
    </source>
</evidence>
<evidence type="ECO:0000256" key="13">
    <source>
        <dbReference type="PIRSR" id="PIRSR618044-1"/>
    </source>
</evidence>
<evidence type="ECO:0000256" key="8">
    <source>
        <dbReference type="ARBA" id="ARBA00022801"/>
    </source>
</evidence>
<gene>
    <name evidence="18" type="ORF">DFR35_0838</name>
</gene>
<comment type="caution">
    <text evidence="18">The sequence shown here is derived from an EMBL/GenBank/DDBJ whole genome shotgun (WGS) entry which is preliminary data.</text>
</comment>
<dbReference type="GO" id="GO:0006508">
    <property type="term" value="P:proteolysis"/>
    <property type="evidence" value="ECO:0007669"/>
    <property type="project" value="UniProtKB-KW"/>
</dbReference>
<feature type="active site" description="Proton acceptor" evidence="13">
    <location>
        <position position="59"/>
    </location>
</feature>
<comment type="similarity">
    <text evidence="3 15">Belongs to the peptidase S11 family.</text>
</comment>
<evidence type="ECO:0000256" key="9">
    <source>
        <dbReference type="ARBA" id="ARBA00022960"/>
    </source>
</evidence>
<evidence type="ECO:0000256" key="3">
    <source>
        <dbReference type="ARBA" id="ARBA00007164"/>
    </source>
</evidence>
<evidence type="ECO:0000256" key="2">
    <source>
        <dbReference type="ARBA" id="ARBA00004752"/>
    </source>
</evidence>
<feature type="binding site" evidence="14">
    <location>
        <position position="218"/>
    </location>
    <ligand>
        <name>substrate</name>
    </ligand>
</feature>
<evidence type="ECO:0000256" key="10">
    <source>
        <dbReference type="ARBA" id="ARBA00022984"/>
    </source>
</evidence>
<feature type="active site" description="Acyl-ester intermediate" evidence="13">
    <location>
        <position position="56"/>
    </location>
</feature>
<dbReference type="OrthoDB" id="9795979at2"/>
<name>A0A497XLK9_9PROT</name>
<dbReference type="EMBL" id="RCCI01000004">
    <property type="protein sequence ID" value="RLJ68280.1"/>
    <property type="molecule type" value="Genomic_DNA"/>
</dbReference>
<dbReference type="Pfam" id="PF07943">
    <property type="entry name" value="PBP5_C"/>
    <property type="match status" value="1"/>
</dbReference>
<dbReference type="SUPFAM" id="SSF56601">
    <property type="entry name" value="beta-lactamase/transpeptidase-like"/>
    <property type="match status" value="1"/>
</dbReference>
<evidence type="ECO:0000313" key="18">
    <source>
        <dbReference type="EMBL" id="RLJ68280.1"/>
    </source>
</evidence>
<keyword evidence="5" id="KW-0121">Carboxypeptidase</keyword>
<dbReference type="Pfam" id="PF00768">
    <property type="entry name" value="Peptidase_S11"/>
    <property type="match status" value="1"/>
</dbReference>
<dbReference type="InterPro" id="IPR018044">
    <property type="entry name" value="Peptidase_S11"/>
</dbReference>
<evidence type="ECO:0000256" key="14">
    <source>
        <dbReference type="PIRSR" id="PIRSR618044-2"/>
    </source>
</evidence>
<evidence type="ECO:0000259" key="17">
    <source>
        <dbReference type="SMART" id="SM00936"/>
    </source>
</evidence>
<dbReference type="InterPro" id="IPR001967">
    <property type="entry name" value="Peptidase_S11_N"/>
</dbReference>
<dbReference type="PRINTS" id="PR00725">
    <property type="entry name" value="DADACBPTASE1"/>
</dbReference>
<keyword evidence="6" id="KW-0645">Protease</keyword>
<feature type="active site" evidence="13">
    <location>
        <position position="116"/>
    </location>
</feature>
<sequence>MIRQFLACALLALALPALAQSVPPPPVAARSWLLLDHASNQPLAEQAADERVEPASLTKLMTAYLSFAALRQKRIALDQVVPVSERAWKAPGSRMFIELNRPVTVKELLYGMIVQSGNDACIALAEAVAGSEESFVVAMNREAQRLGLKNTKFMNATGLPDPQHYATARDLGLLAQAIIRDFPEYYPIYATKEYSYNKITQPNRNRLLWLDPTVDGVKTGHTEAAGYCLIASSRRGPRRLISVVLGTASDSARAQESLKLLNHGFLAFDAVKLYDRNFALSQLKVFKGTQNTVKAGFAEDFVLSLPKGAAVGKDAIKVQLESRQPLLAPVQQGDRIATLKLTVNDKPWGEYPVVALEAVPIAGIFGRAWDSLKLYFQ</sequence>
<feature type="domain" description="Peptidase S11 D-Ala-D-Ala carboxypeptidase A C-terminal" evidence="17">
    <location>
        <begin position="268"/>
        <end position="361"/>
    </location>
</feature>
<evidence type="ECO:0000256" key="4">
    <source>
        <dbReference type="ARBA" id="ARBA00012448"/>
    </source>
</evidence>
<dbReference type="Gene3D" id="3.40.710.10">
    <property type="entry name" value="DD-peptidase/beta-lactamase superfamily"/>
    <property type="match status" value="1"/>
</dbReference>
<comment type="catalytic activity">
    <reaction evidence="12">
        <text>Preferential cleavage: (Ac)2-L-Lys-D-Ala-|-D-Ala. Also transpeptidation of peptidyl-alanyl moieties that are N-acyl substituents of D-alanine.</text>
        <dbReference type="EC" id="3.4.16.4"/>
    </reaction>
</comment>
<keyword evidence="11" id="KW-0961">Cell wall biogenesis/degradation</keyword>
<dbReference type="GO" id="GO:0008360">
    <property type="term" value="P:regulation of cell shape"/>
    <property type="evidence" value="ECO:0007669"/>
    <property type="project" value="UniProtKB-KW"/>
</dbReference>
<keyword evidence="8" id="KW-0378">Hydrolase</keyword>
<dbReference type="EC" id="3.4.16.4" evidence="4"/>
<dbReference type="InterPro" id="IPR012338">
    <property type="entry name" value="Beta-lactam/transpept-like"/>
</dbReference>
<dbReference type="InterPro" id="IPR012907">
    <property type="entry name" value="Peptidase_S11_C"/>
</dbReference>
<dbReference type="GO" id="GO:0009002">
    <property type="term" value="F:serine-type D-Ala-D-Ala carboxypeptidase activity"/>
    <property type="evidence" value="ECO:0007669"/>
    <property type="project" value="UniProtKB-EC"/>
</dbReference>
<keyword evidence="9" id="KW-0133">Cell shape</keyword>
<dbReference type="Gene3D" id="2.60.410.10">
    <property type="entry name" value="D-Ala-D-Ala carboxypeptidase, C-terminal domain"/>
    <property type="match status" value="1"/>
</dbReference>
<organism evidence="18 19">
    <name type="scientific">Sulfurisoma sediminicola</name>
    <dbReference type="NCBI Taxonomy" id="1381557"/>
    <lineage>
        <taxon>Bacteria</taxon>
        <taxon>Pseudomonadati</taxon>
        <taxon>Pseudomonadota</taxon>
        <taxon>Betaproteobacteria</taxon>
        <taxon>Nitrosomonadales</taxon>
        <taxon>Sterolibacteriaceae</taxon>
        <taxon>Sulfurisoma</taxon>
    </lineage>
</organism>
<dbReference type="GO" id="GO:0009252">
    <property type="term" value="P:peptidoglycan biosynthetic process"/>
    <property type="evidence" value="ECO:0007669"/>
    <property type="project" value="UniProtKB-UniPathway"/>
</dbReference>
<reference evidence="18 19" key="1">
    <citation type="submission" date="2018-10" db="EMBL/GenBank/DDBJ databases">
        <title>Genomic Encyclopedia of Type Strains, Phase IV (KMG-IV): sequencing the most valuable type-strain genomes for metagenomic binning, comparative biology and taxonomic classification.</title>
        <authorList>
            <person name="Goeker M."/>
        </authorList>
    </citation>
    <scope>NUCLEOTIDE SEQUENCE [LARGE SCALE GENOMIC DNA]</scope>
    <source>
        <strain evidence="18 19">DSM 26916</strain>
    </source>
</reference>
<dbReference type="GO" id="GO:0071555">
    <property type="term" value="P:cell wall organization"/>
    <property type="evidence" value="ECO:0007669"/>
    <property type="project" value="UniProtKB-KW"/>
</dbReference>
<keyword evidence="19" id="KW-1185">Reference proteome</keyword>
<keyword evidence="7 16" id="KW-0732">Signal</keyword>
<evidence type="ECO:0000256" key="11">
    <source>
        <dbReference type="ARBA" id="ARBA00023316"/>
    </source>
</evidence>
<comment type="function">
    <text evidence="1">Removes C-terminal D-alanyl residues from sugar-peptide cell wall precursors.</text>
</comment>
<accession>A0A497XLK9</accession>
<evidence type="ECO:0000256" key="16">
    <source>
        <dbReference type="SAM" id="SignalP"/>
    </source>
</evidence>
<dbReference type="PANTHER" id="PTHR21581">
    <property type="entry name" value="D-ALANYL-D-ALANINE CARBOXYPEPTIDASE"/>
    <property type="match status" value="1"/>
</dbReference>
<feature type="chain" id="PRO_5019728916" description="serine-type D-Ala-D-Ala carboxypeptidase" evidence="16">
    <location>
        <begin position="20"/>
        <end position="377"/>
    </location>
</feature>
<comment type="pathway">
    <text evidence="2">Cell wall biogenesis; peptidoglycan biosynthesis.</text>
</comment>
<evidence type="ECO:0000256" key="1">
    <source>
        <dbReference type="ARBA" id="ARBA00003217"/>
    </source>
</evidence>
<dbReference type="SMART" id="SM00936">
    <property type="entry name" value="PBP5_C"/>
    <property type="match status" value="1"/>
</dbReference>
<dbReference type="UniPathway" id="UPA00219"/>
<dbReference type="AlphaFoldDB" id="A0A497XLK9"/>
<proteinExistence type="inferred from homology"/>
<evidence type="ECO:0000256" key="7">
    <source>
        <dbReference type="ARBA" id="ARBA00022729"/>
    </source>
</evidence>
<dbReference type="SUPFAM" id="SSF69189">
    <property type="entry name" value="Penicillin-binding protein associated domain"/>
    <property type="match status" value="1"/>
</dbReference>
<dbReference type="InterPro" id="IPR015956">
    <property type="entry name" value="Peniciliin-bd_prot_C_sf"/>
</dbReference>
<evidence type="ECO:0000256" key="5">
    <source>
        <dbReference type="ARBA" id="ARBA00022645"/>
    </source>
</evidence>
<evidence type="ECO:0000313" key="19">
    <source>
        <dbReference type="Proteomes" id="UP000268908"/>
    </source>
</evidence>
<keyword evidence="10" id="KW-0573">Peptidoglycan synthesis</keyword>
<dbReference type="Proteomes" id="UP000268908">
    <property type="component" value="Unassembled WGS sequence"/>
</dbReference>
<evidence type="ECO:0000256" key="6">
    <source>
        <dbReference type="ARBA" id="ARBA00022670"/>
    </source>
</evidence>
<evidence type="ECO:0000256" key="12">
    <source>
        <dbReference type="ARBA" id="ARBA00034000"/>
    </source>
</evidence>
<dbReference type="PANTHER" id="PTHR21581:SF6">
    <property type="entry name" value="TRAFFICKING PROTEIN PARTICLE COMPLEX SUBUNIT 12"/>
    <property type="match status" value="1"/>
</dbReference>